<keyword evidence="4" id="KW-0645">Protease</keyword>
<feature type="signal peptide" evidence="11">
    <location>
        <begin position="1"/>
        <end position="17"/>
    </location>
</feature>
<evidence type="ECO:0000256" key="2">
    <source>
        <dbReference type="ARBA" id="ARBA00007664"/>
    </source>
</evidence>
<dbReference type="PROSITE" id="PS50240">
    <property type="entry name" value="TRYPSIN_DOM"/>
    <property type="match status" value="1"/>
</dbReference>
<keyword evidence="11" id="KW-0732">Signal</keyword>
<dbReference type="SUPFAM" id="SSF50494">
    <property type="entry name" value="Trypsin-like serine proteases"/>
    <property type="match status" value="1"/>
</dbReference>
<evidence type="ECO:0000256" key="9">
    <source>
        <dbReference type="ARBA" id="ARBA00055534"/>
    </source>
</evidence>
<dbReference type="FunFam" id="2.40.10.10:FF:000068">
    <property type="entry name" value="transmembrane protease serine 2"/>
    <property type="match status" value="1"/>
</dbReference>
<dbReference type="Proteomes" id="UP000301870">
    <property type="component" value="Chromosome 16"/>
</dbReference>
<dbReference type="AlphaFoldDB" id="A0A9J7E091"/>
<accession>A0A9J7E091</accession>
<dbReference type="Pfam" id="PF00089">
    <property type="entry name" value="Trypsin"/>
    <property type="match status" value="1"/>
</dbReference>
<keyword evidence="3" id="KW-0800">Toxin</keyword>
<evidence type="ECO:0000256" key="4">
    <source>
        <dbReference type="ARBA" id="ARBA00022670"/>
    </source>
</evidence>
<feature type="chain" id="PRO_5039943842" evidence="11">
    <location>
        <begin position="18"/>
        <end position="270"/>
    </location>
</feature>
<dbReference type="GeneID" id="111353051"/>
<keyword evidence="10" id="KW-1205">Fibrinolytic toxin</keyword>
<dbReference type="GO" id="GO:0004252">
    <property type="term" value="F:serine-type endopeptidase activity"/>
    <property type="evidence" value="ECO:0007669"/>
    <property type="project" value="InterPro"/>
</dbReference>
<evidence type="ECO:0000313" key="13">
    <source>
        <dbReference type="Proteomes" id="UP000301870"/>
    </source>
</evidence>
<comment type="similarity">
    <text evidence="2">Belongs to the peptidase S1 family.</text>
</comment>
<evidence type="ECO:0000256" key="1">
    <source>
        <dbReference type="ARBA" id="ARBA00004239"/>
    </source>
</evidence>
<dbReference type="InterPro" id="IPR009003">
    <property type="entry name" value="Peptidase_S1_PA"/>
</dbReference>
<dbReference type="GO" id="GO:0090729">
    <property type="term" value="F:toxin activity"/>
    <property type="evidence" value="ECO:0007669"/>
    <property type="project" value="UniProtKB-KW"/>
</dbReference>
<name>A0A9J7E091_SPOLT</name>
<sequence length="270" mass="29649">MMRVLIFLALCVAAVLGHPSGSLRVTGVHTDIEKYPSAASLQKFDTSMNLFRAACAGIILNNRAILTAAHCVHGDNVNQWRIFIASSYANPALSDRQVHAVSRIIVHPLYRSRTLDHNIAILHSATTFIFSSRASPASIAGPNYNVADNQTVWAVGWGQIENCTEPRSLATVNDRRFIPDFIQEVQQVIINQNTCRNNYATQNIAITDNMLCAGWHTNGHGHCDRDSGGPLYHNGVVVGIFTFSVGVAQANFPSVHTRVSRYIPWIEANA</sequence>
<evidence type="ECO:0000256" key="6">
    <source>
        <dbReference type="ARBA" id="ARBA00022825"/>
    </source>
</evidence>
<keyword evidence="7" id="KW-1015">Disulfide bond</keyword>
<dbReference type="PRINTS" id="PR00722">
    <property type="entry name" value="CHYMOTRYPSIN"/>
</dbReference>
<evidence type="ECO:0000259" key="12">
    <source>
        <dbReference type="PROSITE" id="PS50240"/>
    </source>
</evidence>
<evidence type="ECO:0000256" key="7">
    <source>
        <dbReference type="ARBA" id="ARBA00023157"/>
    </source>
</evidence>
<protein>
    <submittedName>
        <fullName evidence="14">Trypsin, alkaline B-like</fullName>
    </submittedName>
</protein>
<dbReference type="PANTHER" id="PTHR24276:SF91">
    <property type="entry name" value="AT26814P-RELATED"/>
    <property type="match status" value="1"/>
</dbReference>
<dbReference type="PROSITE" id="PS00134">
    <property type="entry name" value="TRYPSIN_HIS"/>
    <property type="match status" value="1"/>
</dbReference>
<evidence type="ECO:0000256" key="5">
    <source>
        <dbReference type="ARBA" id="ARBA00022801"/>
    </source>
</evidence>
<feature type="domain" description="Peptidase S1" evidence="12">
    <location>
        <begin position="24"/>
        <end position="270"/>
    </location>
</feature>
<comment type="function">
    <text evidence="9">Fibrinolytic activity; shows preferential cleavage of Arg-Gly bonds in all three fibrinogen chains. Contact with the caterpillars causes severe bleeding, due the anticoagulant effect of the protein.</text>
</comment>
<keyword evidence="8" id="KW-1199">Hemostasis impairing toxin</keyword>
<dbReference type="GO" id="GO:0005576">
    <property type="term" value="C:extracellular region"/>
    <property type="evidence" value="ECO:0007669"/>
    <property type="project" value="UniProtKB-SubCell"/>
</dbReference>
<evidence type="ECO:0000313" key="14">
    <source>
        <dbReference type="RefSeq" id="XP_022821641.1"/>
    </source>
</evidence>
<evidence type="ECO:0000256" key="8">
    <source>
        <dbReference type="ARBA" id="ARBA00023240"/>
    </source>
</evidence>
<proteinExistence type="inferred from homology"/>
<dbReference type="GO" id="GO:0006508">
    <property type="term" value="P:proteolysis"/>
    <property type="evidence" value="ECO:0007669"/>
    <property type="project" value="UniProtKB-KW"/>
</dbReference>
<organism evidence="13 14">
    <name type="scientific">Spodoptera litura</name>
    <name type="common">Asian cotton leafworm</name>
    <dbReference type="NCBI Taxonomy" id="69820"/>
    <lineage>
        <taxon>Eukaryota</taxon>
        <taxon>Metazoa</taxon>
        <taxon>Ecdysozoa</taxon>
        <taxon>Arthropoda</taxon>
        <taxon>Hexapoda</taxon>
        <taxon>Insecta</taxon>
        <taxon>Pterygota</taxon>
        <taxon>Neoptera</taxon>
        <taxon>Endopterygota</taxon>
        <taxon>Lepidoptera</taxon>
        <taxon>Glossata</taxon>
        <taxon>Ditrysia</taxon>
        <taxon>Noctuoidea</taxon>
        <taxon>Noctuidae</taxon>
        <taxon>Amphipyrinae</taxon>
        <taxon>Spodoptera</taxon>
    </lineage>
</organism>
<dbReference type="RefSeq" id="XP_022821641.1">
    <property type="nucleotide sequence ID" value="XM_022965873.1"/>
</dbReference>
<dbReference type="InterPro" id="IPR018114">
    <property type="entry name" value="TRYPSIN_HIS"/>
</dbReference>
<reference evidence="14" key="1">
    <citation type="submission" date="2025-08" db="UniProtKB">
        <authorList>
            <consortium name="RefSeq"/>
        </authorList>
    </citation>
    <scope>IDENTIFICATION</scope>
    <source>
        <strain evidence="14">Ishihara</strain>
        <tissue evidence="14">Whole body</tissue>
    </source>
</reference>
<dbReference type="InterPro" id="IPR001314">
    <property type="entry name" value="Peptidase_S1A"/>
</dbReference>
<dbReference type="OrthoDB" id="9425590at2759"/>
<dbReference type="KEGG" id="sliu:111353051"/>
<comment type="subcellular location">
    <subcellularLocation>
        <location evidence="1">Secreted</location>
        <location evidence="1">Extracellular space</location>
    </subcellularLocation>
</comment>
<keyword evidence="13" id="KW-1185">Reference proteome</keyword>
<evidence type="ECO:0000256" key="3">
    <source>
        <dbReference type="ARBA" id="ARBA00022656"/>
    </source>
</evidence>
<dbReference type="CDD" id="cd00190">
    <property type="entry name" value="Tryp_SPc"/>
    <property type="match status" value="1"/>
</dbReference>
<dbReference type="Gene3D" id="2.40.10.10">
    <property type="entry name" value="Trypsin-like serine proteases"/>
    <property type="match status" value="1"/>
</dbReference>
<dbReference type="InterPro" id="IPR043504">
    <property type="entry name" value="Peptidase_S1_PA_chymotrypsin"/>
</dbReference>
<dbReference type="SMART" id="SM00020">
    <property type="entry name" value="Tryp_SPc"/>
    <property type="match status" value="1"/>
</dbReference>
<dbReference type="InterPro" id="IPR050430">
    <property type="entry name" value="Peptidase_S1"/>
</dbReference>
<evidence type="ECO:0000256" key="11">
    <source>
        <dbReference type="SAM" id="SignalP"/>
    </source>
</evidence>
<dbReference type="PANTHER" id="PTHR24276">
    <property type="entry name" value="POLYSERASE-RELATED"/>
    <property type="match status" value="1"/>
</dbReference>
<dbReference type="InterPro" id="IPR001254">
    <property type="entry name" value="Trypsin_dom"/>
</dbReference>
<keyword evidence="6" id="KW-0720">Serine protease</keyword>
<keyword evidence="5" id="KW-0378">Hydrolase</keyword>
<evidence type="ECO:0000256" key="10">
    <source>
        <dbReference type="ARBA" id="ARBA00084094"/>
    </source>
</evidence>
<gene>
    <name evidence="14" type="primary">LOC111353051</name>
</gene>